<evidence type="ECO:0000313" key="3">
    <source>
        <dbReference type="Proteomes" id="UP000324222"/>
    </source>
</evidence>
<keyword evidence="3" id="KW-1185">Reference proteome</keyword>
<accession>A0A5B7GL49</accession>
<dbReference type="EMBL" id="VSRR010015543">
    <property type="protein sequence ID" value="MPC58296.1"/>
    <property type="molecule type" value="Genomic_DNA"/>
</dbReference>
<name>A0A5B7GL49_PORTR</name>
<comment type="caution">
    <text evidence="2">The sequence shown here is derived from an EMBL/GenBank/DDBJ whole genome shotgun (WGS) entry which is preliminary data.</text>
</comment>
<evidence type="ECO:0000313" key="2">
    <source>
        <dbReference type="EMBL" id="MPC58296.1"/>
    </source>
</evidence>
<sequence>MNLQLTAGEQPANHYLLSIEISKFYLAKDSLVKRHGRPHLTGVFGGSACLLRELTALIIQASEQTHSRCLTRSCCAGGVACRAKHTKKTPERLESRGPPSGSLLLLASRFTAHYQHKDKGISPPWALNSSLPPTNSREKKQEAWKLARFDPRGRIKEWLSGRRVREKAEYVKESETK</sequence>
<evidence type="ECO:0000256" key="1">
    <source>
        <dbReference type="SAM" id="MobiDB-lite"/>
    </source>
</evidence>
<gene>
    <name evidence="2" type="ORF">E2C01_052292</name>
</gene>
<feature type="region of interest" description="Disordered" evidence="1">
    <location>
        <begin position="121"/>
        <end position="140"/>
    </location>
</feature>
<organism evidence="2 3">
    <name type="scientific">Portunus trituberculatus</name>
    <name type="common">Swimming crab</name>
    <name type="synonym">Neptunus trituberculatus</name>
    <dbReference type="NCBI Taxonomy" id="210409"/>
    <lineage>
        <taxon>Eukaryota</taxon>
        <taxon>Metazoa</taxon>
        <taxon>Ecdysozoa</taxon>
        <taxon>Arthropoda</taxon>
        <taxon>Crustacea</taxon>
        <taxon>Multicrustacea</taxon>
        <taxon>Malacostraca</taxon>
        <taxon>Eumalacostraca</taxon>
        <taxon>Eucarida</taxon>
        <taxon>Decapoda</taxon>
        <taxon>Pleocyemata</taxon>
        <taxon>Brachyura</taxon>
        <taxon>Eubrachyura</taxon>
        <taxon>Portunoidea</taxon>
        <taxon>Portunidae</taxon>
        <taxon>Portuninae</taxon>
        <taxon>Portunus</taxon>
    </lineage>
</organism>
<protein>
    <submittedName>
        <fullName evidence="2">Uncharacterized protein</fullName>
    </submittedName>
</protein>
<dbReference type="AlphaFoldDB" id="A0A5B7GL49"/>
<proteinExistence type="predicted"/>
<reference evidence="2 3" key="1">
    <citation type="submission" date="2019-05" db="EMBL/GenBank/DDBJ databases">
        <title>Another draft genome of Portunus trituberculatus and its Hox gene families provides insights of decapod evolution.</title>
        <authorList>
            <person name="Jeong J.-H."/>
            <person name="Song I."/>
            <person name="Kim S."/>
            <person name="Choi T."/>
            <person name="Kim D."/>
            <person name="Ryu S."/>
            <person name="Kim W."/>
        </authorList>
    </citation>
    <scope>NUCLEOTIDE SEQUENCE [LARGE SCALE GENOMIC DNA]</scope>
    <source>
        <tissue evidence="2">Muscle</tissue>
    </source>
</reference>
<dbReference type="Proteomes" id="UP000324222">
    <property type="component" value="Unassembled WGS sequence"/>
</dbReference>